<feature type="compositionally biased region" description="Basic and acidic residues" evidence="1">
    <location>
        <begin position="298"/>
        <end position="329"/>
    </location>
</feature>
<feature type="transmembrane region" description="Helical" evidence="2">
    <location>
        <begin position="74"/>
        <end position="93"/>
    </location>
</feature>
<evidence type="ECO:0000313" key="3">
    <source>
        <dbReference type="EMBL" id="CEM45961.1"/>
    </source>
</evidence>
<evidence type="ECO:0000256" key="2">
    <source>
        <dbReference type="SAM" id="Phobius"/>
    </source>
</evidence>
<gene>
    <name evidence="3" type="ORF">Cvel_29670</name>
</gene>
<dbReference type="EMBL" id="CDMZ01003326">
    <property type="protein sequence ID" value="CEM45961.1"/>
    <property type="molecule type" value="Genomic_DNA"/>
</dbReference>
<keyword evidence="2" id="KW-1133">Transmembrane helix</keyword>
<keyword evidence="2" id="KW-0812">Transmembrane</keyword>
<dbReference type="VEuPathDB" id="CryptoDB:Cvel_29670"/>
<reference evidence="3" key="1">
    <citation type="submission" date="2014-11" db="EMBL/GenBank/DDBJ databases">
        <authorList>
            <person name="Otto D Thomas"/>
            <person name="Naeem Raeece"/>
        </authorList>
    </citation>
    <scope>NUCLEOTIDE SEQUENCE</scope>
</reference>
<organism evidence="3">
    <name type="scientific">Chromera velia CCMP2878</name>
    <dbReference type="NCBI Taxonomy" id="1169474"/>
    <lineage>
        <taxon>Eukaryota</taxon>
        <taxon>Sar</taxon>
        <taxon>Alveolata</taxon>
        <taxon>Colpodellida</taxon>
        <taxon>Chromeraceae</taxon>
        <taxon>Chromera</taxon>
    </lineage>
</organism>
<feature type="region of interest" description="Disordered" evidence="1">
    <location>
        <begin position="1"/>
        <end position="22"/>
    </location>
</feature>
<feature type="region of interest" description="Disordered" evidence="1">
    <location>
        <begin position="277"/>
        <end position="329"/>
    </location>
</feature>
<proteinExistence type="predicted"/>
<dbReference type="AlphaFoldDB" id="A0A0G4HP92"/>
<feature type="compositionally biased region" description="Basic and acidic residues" evidence="1">
    <location>
        <begin position="277"/>
        <end position="289"/>
    </location>
</feature>
<accession>A0A0G4HP92</accession>
<feature type="compositionally biased region" description="Basic and acidic residues" evidence="1">
    <location>
        <begin position="12"/>
        <end position="22"/>
    </location>
</feature>
<keyword evidence="2" id="KW-0472">Membrane</keyword>
<feature type="transmembrane region" description="Helical" evidence="2">
    <location>
        <begin position="158"/>
        <end position="178"/>
    </location>
</feature>
<protein>
    <recommendedName>
        <fullName evidence="4">Transmembrane protein</fullName>
    </recommendedName>
</protein>
<feature type="transmembrane region" description="Helical" evidence="2">
    <location>
        <begin position="113"/>
        <end position="146"/>
    </location>
</feature>
<name>A0A0G4HP92_9ALVE</name>
<evidence type="ECO:0008006" key="4">
    <source>
        <dbReference type="Google" id="ProtNLM"/>
    </source>
</evidence>
<evidence type="ECO:0000256" key="1">
    <source>
        <dbReference type="SAM" id="MobiDB-lite"/>
    </source>
</evidence>
<sequence length="409" mass="45283">MGVIPKGSTENEPQRVKEGAEGRERLCKSDFWESLLPVSAYSPSRGHPDDYAPFEHQFTWRHVTRTCRVSPLRYLPASVLVVTWIFLIFQWLTNPVWQELARTMVENPGSLLGVSTIFCFFLSLPCHISPAGTLLGFTSTLALGVFLMAEEEEYRRTMGLVIFVLTLVFRAVPLWIVLENDILLKRHRIEVEWPLFISELSGVLLSMSPCVLLRVADVEAWPRVQFPGLVRDLRTDFASRRFINRGESLRNLSALDSSPHHNGAGLHCDSLATVQKKDVKGTEGDEGGKRAGQYGEAPEPKEGPGAEINREDFIERKPEPVRENGERNHMNGMISGEAAAESISEKAAGSISLPSERGQENYYFGHSGAHLGGQQAVTPSEVQLQPVRPTPAAMVAASSGTAGRNYFSP</sequence>